<dbReference type="AlphaFoldDB" id="A0A0S2ITA0"/>
<evidence type="ECO:0000256" key="7">
    <source>
        <dbReference type="ARBA" id="ARBA00023027"/>
    </source>
</evidence>
<dbReference type="EMBL" id="CP012029">
    <property type="protein sequence ID" value="ALO26873.1"/>
    <property type="molecule type" value="Genomic_DNA"/>
</dbReference>
<reference evidence="11 12" key="1">
    <citation type="journal article" date="2015" name="PLoS Negl. Trop. Dis.">
        <title>Distribution of Plasmids in Distinct Leptospira Pathogenic Species.</title>
        <authorList>
            <person name="Wang Y."/>
            <person name="Zhuang X."/>
            <person name="Zhong Y."/>
            <person name="Zhang C."/>
            <person name="Zhang Y."/>
            <person name="Zeng L."/>
            <person name="Zhu Y."/>
            <person name="He P."/>
            <person name="Dong K."/>
            <person name="Pal U."/>
            <person name="Guo X."/>
            <person name="Qin J."/>
        </authorList>
    </citation>
    <scope>NUCLEOTIDE SEQUENCE [LARGE SCALE GENOMIC DNA]</scope>
    <source>
        <strain evidence="11 12">56604</strain>
    </source>
</reference>
<dbReference type="Pfam" id="PF02153">
    <property type="entry name" value="PDH_N"/>
    <property type="match status" value="1"/>
</dbReference>
<dbReference type="Proteomes" id="UP000058857">
    <property type="component" value="Chromosome 1"/>
</dbReference>
<keyword evidence="8" id="KW-0057">Aromatic amino acid biosynthesis</keyword>
<comment type="pathway">
    <text evidence="1">Amino-acid biosynthesis; L-tyrosine biosynthesis; (4-hydroxyphenyl)pyruvate from prephenate (NAD(+) route): step 1/1.</text>
</comment>
<dbReference type="InterPro" id="IPR008927">
    <property type="entry name" value="6-PGluconate_DH-like_C_sf"/>
</dbReference>
<accession>A0A0S2ITA0</accession>
<evidence type="ECO:0000259" key="10">
    <source>
        <dbReference type="PROSITE" id="PS51176"/>
    </source>
</evidence>
<keyword evidence="4" id="KW-0827">Tyrosine biosynthesis</keyword>
<dbReference type="Gene3D" id="3.40.50.720">
    <property type="entry name" value="NAD(P)-binding Rossmann-like Domain"/>
    <property type="match status" value="1"/>
</dbReference>
<comment type="catalytic activity">
    <reaction evidence="9">
        <text>prephenate + NAD(+) = 3-(4-hydroxyphenyl)pyruvate + CO2 + NADH</text>
        <dbReference type="Rhea" id="RHEA:13869"/>
        <dbReference type="ChEBI" id="CHEBI:16526"/>
        <dbReference type="ChEBI" id="CHEBI:29934"/>
        <dbReference type="ChEBI" id="CHEBI:36242"/>
        <dbReference type="ChEBI" id="CHEBI:57540"/>
        <dbReference type="ChEBI" id="CHEBI:57945"/>
        <dbReference type="EC" id="1.3.1.12"/>
    </reaction>
</comment>
<dbReference type="SUPFAM" id="SSF48179">
    <property type="entry name" value="6-phosphogluconate dehydrogenase C-terminal domain-like"/>
    <property type="match status" value="1"/>
</dbReference>
<dbReference type="PATRIC" id="fig|280505.15.peg.2585"/>
<dbReference type="EC" id="1.3.1.12" evidence="3"/>
<evidence type="ECO:0000256" key="4">
    <source>
        <dbReference type="ARBA" id="ARBA00022498"/>
    </source>
</evidence>
<dbReference type="PANTHER" id="PTHR21363">
    <property type="entry name" value="PREPHENATE DEHYDROGENASE"/>
    <property type="match status" value="1"/>
</dbReference>
<feature type="domain" description="Prephenate/arogenate dehydrogenase" evidence="10">
    <location>
        <begin position="51"/>
        <end position="350"/>
    </location>
</feature>
<dbReference type="InterPro" id="IPR050812">
    <property type="entry name" value="Preph/Arog_dehydrog"/>
</dbReference>
<name>A0A0S2ITA0_LEPBO</name>
<dbReference type="PANTHER" id="PTHR21363:SF0">
    <property type="entry name" value="PREPHENATE DEHYDROGENASE [NADP(+)]"/>
    <property type="match status" value="1"/>
</dbReference>
<dbReference type="SUPFAM" id="SSF51735">
    <property type="entry name" value="NAD(P)-binding Rossmann-fold domains"/>
    <property type="match status" value="1"/>
</dbReference>
<proteinExistence type="inferred from homology"/>
<dbReference type="PROSITE" id="PS51176">
    <property type="entry name" value="PDH_ADH"/>
    <property type="match status" value="1"/>
</dbReference>
<gene>
    <name evidence="11" type="ORF">LBBP_02648</name>
</gene>
<evidence type="ECO:0000256" key="9">
    <source>
        <dbReference type="ARBA" id="ARBA00049260"/>
    </source>
</evidence>
<dbReference type="Gene3D" id="1.10.3660.10">
    <property type="entry name" value="6-phosphogluconate dehydrogenase C-terminal like domain"/>
    <property type="match status" value="1"/>
</dbReference>
<sequence>MGIQLLYRLLRSSKGRNDSKRPLKSEGKYNFSENTRLLSDVFAKPVKSKFSNILIYGLGLMGASLSLALKKKGISAHVTGVVSSSKSKAKGESLKSADAIFTSEEFHSSKNWKDYDFIIFGVPVDLTAGLISELPTDFSGMITDLGSTKKDIIHAVETCFPSGYNYVSSHPMCGSEESGLEFANASLYEGRLCILTSPKNVKPEIKNRLENFWRFVGAETIEISAEEHDSILSYLSHSPHILSSIMADWAANQKTVKRYTDLSPIPLNGGGFRDMTRIAGSNPKMWAAIFGSNQNEIYKSLLDYRDRLDIILEKLNPKNVIDPKEWERFMETSRRSRDYILKSQDDSKKR</sequence>
<dbReference type="InterPro" id="IPR003099">
    <property type="entry name" value="Prephen_DH"/>
</dbReference>
<dbReference type="InterPro" id="IPR036291">
    <property type="entry name" value="NAD(P)-bd_dom_sf"/>
</dbReference>
<protein>
    <recommendedName>
        <fullName evidence="3">prephenate dehydrogenase</fullName>
        <ecNumber evidence="3">1.3.1.12</ecNumber>
    </recommendedName>
</protein>
<evidence type="ECO:0000256" key="2">
    <source>
        <dbReference type="ARBA" id="ARBA00007964"/>
    </source>
</evidence>
<evidence type="ECO:0000256" key="6">
    <source>
        <dbReference type="ARBA" id="ARBA00023002"/>
    </source>
</evidence>
<keyword evidence="7" id="KW-0520">NAD</keyword>
<dbReference type="GO" id="GO:0004665">
    <property type="term" value="F:prephenate dehydrogenase (NADP+) activity"/>
    <property type="evidence" value="ECO:0007669"/>
    <property type="project" value="InterPro"/>
</dbReference>
<evidence type="ECO:0000313" key="12">
    <source>
        <dbReference type="Proteomes" id="UP000058857"/>
    </source>
</evidence>
<dbReference type="Pfam" id="PF20463">
    <property type="entry name" value="PDH_C"/>
    <property type="match status" value="1"/>
</dbReference>
<dbReference type="GO" id="GO:0006571">
    <property type="term" value="P:tyrosine biosynthetic process"/>
    <property type="evidence" value="ECO:0007669"/>
    <property type="project" value="UniProtKB-KW"/>
</dbReference>
<dbReference type="FunFam" id="1.10.3660.10:FF:000003">
    <property type="entry name" value="Prephenate dehydrogenase"/>
    <property type="match status" value="1"/>
</dbReference>
<comment type="similarity">
    <text evidence="2">Belongs to the prephenate/arogenate dehydrogenase family.</text>
</comment>
<evidence type="ECO:0000256" key="3">
    <source>
        <dbReference type="ARBA" id="ARBA00012068"/>
    </source>
</evidence>
<dbReference type="InterPro" id="IPR046826">
    <property type="entry name" value="PDH_N"/>
</dbReference>
<evidence type="ECO:0000256" key="1">
    <source>
        <dbReference type="ARBA" id="ARBA00005067"/>
    </source>
</evidence>
<organism evidence="11">
    <name type="scientific">Leptospira borgpetersenii serovar Ballum</name>
    <dbReference type="NCBI Taxonomy" id="280505"/>
    <lineage>
        <taxon>Bacteria</taxon>
        <taxon>Pseudomonadati</taxon>
        <taxon>Spirochaetota</taxon>
        <taxon>Spirochaetia</taxon>
        <taxon>Leptospirales</taxon>
        <taxon>Leptospiraceae</taxon>
        <taxon>Leptospira</taxon>
    </lineage>
</organism>
<keyword evidence="5" id="KW-0028">Amino-acid biosynthesis</keyword>
<evidence type="ECO:0000256" key="8">
    <source>
        <dbReference type="ARBA" id="ARBA00023141"/>
    </source>
</evidence>
<dbReference type="InterPro" id="IPR046825">
    <property type="entry name" value="PDH_C"/>
</dbReference>
<dbReference type="GO" id="GO:0070403">
    <property type="term" value="F:NAD+ binding"/>
    <property type="evidence" value="ECO:0007669"/>
    <property type="project" value="InterPro"/>
</dbReference>
<evidence type="ECO:0000256" key="5">
    <source>
        <dbReference type="ARBA" id="ARBA00022605"/>
    </source>
</evidence>
<dbReference type="GO" id="GO:0008977">
    <property type="term" value="F:prephenate dehydrogenase (NAD+) activity"/>
    <property type="evidence" value="ECO:0007669"/>
    <property type="project" value="UniProtKB-EC"/>
</dbReference>
<dbReference type="FunFam" id="3.40.50.720:FF:000208">
    <property type="entry name" value="Prephenate dehydrogenase"/>
    <property type="match status" value="1"/>
</dbReference>
<evidence type="ECO:0000313" key="11">
    <source>
        <dbReference type="EMBL" id="ALO26873.1"/>
    </source>
</evidence>
<keyword evidence="6" id="KW-0560">Oxidoreductase</keyword>